<dbReference type="EMBL" id="JXAK01000057">
    <property type="protein sequence ID" value="KIL38588.1"/>
    <property type="molecule type" value="Genomic_DNA"/>
</dbReference>
<proteinExistence type="predicted"/>
<organism evidence="1 2">
    <name type="scientific">Gordoniibacillus kamchatkensis</name>
    <dbReference type="NCBI Taxonomy" id="1590651"/>
    <lineage>
        <taxon>Bacteria</taxon>
        <taxon>Bacillati</taxon>
        <taxon>Bacillota</taxon>
        <taxon>Bacilli</taxon>
        <taxon>Bacillales</taxon>
        <taxon>Paenibacillaceae</taxon>
        <taxon>Gordoniibacillus</taxon>
    </lineage>
</organism>
<sequence length="199" mass="21968">MLLNDIRHKLLAHTPSLAPTEIWDRELERHIARLTVLPAASSGKQGELAGLALKAGLHLWNGSLDASHRLSQDVETPLGSYWHGIMHRMEGDYSNANYWFARAGRQPIHEALQAAAAAALARRESEWRHMEQIGLRSKLEAIRCAPVWTPATFTAAVELCVRSGQSAARPVLEEIQAEELRLLADYSYEQGGGLTLGTS</sequence>
<comment type="caution">
    <text evidence="1">The sequence shown here is derived from an EMBL/GenBank/DDBJ whole genome shotgun (WGS) entry which is preliminary data.</text>
</comment>
<reference evidence="1 2" key="1">
    <citation type="submission" date="2014-12" db="EMBL/GenBank/DDBJ databases">
        <title>Draft genome sequence of Paenibacillus kamchatkensis strain B-2647.</title>
        <authorList>
            <person name="Karlyshev A.V."/>
            <person name="Kudryashova E.B."/>
        </authorList>
    </citation>
    <scope>NUCLEOTIDE SEQUENCE [LARGE SCALE GENOMIC DNA]</scope>
    <source>
        <strain evidence="1 2">VKM B-2647</strain>
    </source>
</reference>
<accession>A0ABR5ACM6</accession>
<keyword evidence="2" id="KW-1185">Reference proteome</keyword>
<gene>
    <name evidence="1" type="ORF">SD70_25605</name>
</gene>
<dbReference type="RefSeq" id="WP_041050914.1">
    <property type="nucleotide sequence ID" value="NZ_JXAK01000057.1"/>
</dbReference>
<dbReference type="Proteomes" id="UP000031967">
    <property type="component" value="Unassembled WGS sequence"/>
</dbReference>
<name>A0ABR5ACM6_9BACL</name>
<evidence type="ECO:0000313" key="1">
    <source>
        <dbReference type="EMBL" id="KIL38588.1"/>
    </source>
</evidence>
<evidence type="ECO:0000313" key="2">
    <source>
        <dbReference type="Proteomes" id="UP000031967"/>
    </source>
</evidence>
<protein>
    <submittedName>
        <fullName evidence="1">Uncharacterized protein</fullName>
    </submittedName>
</protein>